<dbReference type="OrthoDB" id="287850at2157"/>
<dbReference type="InterPro" id="IPR012825">
    <property type="entry name" value="BluB"/>
</dbReference>
<evidence type="ECO:0000313" key="5">
    <source>
        <dbReference type="EMBL" id="AIM27372.1"/>
    </source>
</evidence>
<keyword evidence="1" id="KW-0285">Flavoprotein</keyword>
<dbReference type="Pfam" id="PF00881">
    <property type="entry name" value="Nitroreductase"/>
    <property type="match status" value="1"/>
</dbReference>
<name>A0A088E6I9_9CREN</name>
<dbReference type="Gene3D" id="3.40.109.10">
    <property type="entry name" value="NADH Oxidase"/>
    <property type="match status" value="1"/>
</dbReference>
<dbReference type="EMBL" id="CP008822">
    <property type="protein sequence ID" value="AIM27372.1"/>
    <property type="molecule type" value="Genomic_DNA"/>
</dbReference>
<dbReference type="GeneID" id="91755722"/>
<evidence type="ECO:0000313" key="15">
    <source>
        <dbReference type="Proteomes" id="UP000062475"/>
    </source>
</evidence>
<evidence type="ECO:0000313" key="12">
    <source>
        <dbReference type="Proteomes" id="UP000056255"/>
    </source>
</evidence>
<evidence type="ECO:0000313" key="9">
    <source>
        <dbReference type="EMBL" id="AKV80989.1"/>
    </source>
</evidence>
<dbReference type="GO" id="GO:0016491">
    <property type="term" value="F:oxidoreductase activity"/>
    <property type="evidence" value="ECO:0007669"/>
    <property type="project" value="UniProtKB-KW"/>
</dbReference>
<evidence type="ECO:0000313" key="6">
    <source>
        <dbReference type="EMBL" id="AKV74253.1"/>
    </source>
</evidence>
<dbReference type="InterPro" id="IPR000415">
    <property type="entry name" value="Nitroreductase-like"/>
</dbReference>
<dbReference type="EMBL" id="CP012173">
    <property type="protein sequence ID" value="AKV76492.1"/>
    <property type="molecule type" value="Genomic_DNA"/>
</dbReference>
<evidence type="ECO:0000313" key="13">
    <source>
        <dbReference type="Proteomes" id="UP000061362"/>
    </source>
</evidence>
<feature type="domain" description="Nitroreductase" evidence="4">
    <location>
        <begin position="7"/>
        <end position="174"/>
    </location>
</feature>
<dbReference type="OMA" id="AILCLGH"/>
<dbReference type="EMBL" id="CP012176">
    <property type="protein sequence ID" value="AKV83230.1"/>
    <property type="molecule type" value="Genomic_DNA"/>
</dbReference>
<dbReference type="Proteomes" id="UP000068832">
    <property type="component" value="Chromosome"/>
</dbReference>
<dbReference type="Proteomes" id="UP000062398">
    <property type="component" value="Chromosome"/>
</dbReference>
<evidence type="ECO:0000256" key="3">
    <source>
        <dbReference type="ARBA" id="ARBA00023002"/>
    </source>
</evidence>
<dbReference type="Proteomes" id="UP000029084">
    <property type="component" value="Chromosome"/>
</dbReference>
<dbReference type="InterPro" id="IPR029479">
    <property type="entry name" value="Nitroreductase"/>
</dbReference>
<dbReference type="InterPro" id="IPR050627">
    <property type="entry name" value="Nitroreductase/BluB"/>
</dbReference>
<evidence type="ECO:0000256" key="1">
    <source>
        <dbReference type="ARBA" id="ARBA00022630"/>
    </source>
</evidence>
<dbReference type="EMBL" id="CP012175">
    <property type="protein sequence ID" value="AKV80989.1"/>
    <property type="molecule type" value="Genomic_DNA"/>
</dbReference>
<dbReference type="RefSeq" id="WP_012021174.1">
    <property type="nucleotide sequence ID" value="NZ_AP019770.1"/>
</dbReference>
<evidence type="ECO:0000313" key="8">
    <source>
        <dbReference type="EMBL" id="AKV78744.1"/>
    </source>
</evidence>
<dbReference type="Proteomes" id="UP000056255">
    <property type="component" value="Chromosome"/>
</dbReference>
<evidence type="ECO:0000313" key="16">
    <source>
        <dbReference type="Proteomes" id="UP000068832"/>
    </source>
</evidence>
<evidence type="ECO:0000313" key="10">
    <source>
        <dbReference type="EMBL" id="AKV83230.1"/>
    </source>
</evidence>
<dbReference type="PANTHER" id="PTHR23026:SF90">
    <property type="entry name" value="IODOTYROSINE DEIODINASE 1"/>
    <property type="match status" value="1"/>
</dbReference>
<evidence type="ECO:0000256" key="2">
    <source>
        <dbReference type="ARBA" id="ARBA00022643"/>
    </source>
</evidence>
<organism evidence="5 11">
    <name type="scientific">Metallosphaera sedula</name>
    <dbReference type="NCBI Taxonomy" id="43687"/>
    <lineage>
        <taxon>Archaea</taxon>
        <taxon>Thermoproteota</taxon>
        <taxon>Thermoprotei</taxon>
        <taxon>Sulfolobales</taxon>
        <taxon>Sulfolobaceae</taxon>
        <taxon>Metallosphaera</taxon>
    </lineage>
</organism>
<dbReference type="PANTHER" id="PTHR23026">
    <property type="entry name" value="NADPH NITROREDUCTASE"/>
    <property type="match status" value="1"/>
</dbReference>
<reference evidence="5 11" key="1">
    <citation type="journal article" date="2014" name="J. Bacteriol.">
        <title>Role of an Archaeal PitA Transporter in the Copper and Arsenic Resistance of Metallosphaera sedula, an Extreme Thermoacidophile.</title>
        <authorList>
            <person name="McCarthy S."/>
            <person name="Ai C."/>
            <person name="Wheaton G."/>
            <person name="Tevatia R."/>
            <person name="Eckrich V."/>
            <person name="Kelly R."/>
            <person name="Blum P."/>
        </authorList>
    </citation>
    <scope>NUCLEOTIDE SEQUENCE [LARGE SCALE GENOMIC DNA]</scope>
    <source>
        <strain evidence="5 11">CuR1</strain>
    </source>
</reference>
<proteinExistence type="predicted"/>
<sequence length="222" mass="25516">MDIYEAIKGRRDVRSYFKPDPIPHEVLSKILLAAHLAPSVGYSQPWTFIIIKDPNIKRKVKDEVERQRTGYRELLDEKRRALFDTIKIEGIMEAPINLAVTADCSRFGPHVLGRITMPETCQYSVVLAIENLWLAARAENVGVGWVSFLDKEKVKGLLEIPRDIDLVAYLTMGYVTSFPERPELEQRGWNSRLPLSEIVFQDAWGKRPDPDLIRILNETKLE</sequence>
<reference evidence="10 12" key="3">
    <citation type="submission" date="2015-07" db="EMBL/GenBank/DDBJ databases">
        <title>Physiological, transcriptional responses and genome re-sequencing of acid resistant extremely thermoacidophilic Metallosphaera sedula SARC-M1.</title>
        <authorList>
            <person name="Ai C."/>
            <person name="McCarthy S."/>
            <person name="Eckrich V."/>
            <person name="Rudrappa D."/>
            <person name="Qiu G."/>
            <person name="Blum P."/>
        </authorList>
    </citation>
    <scope>NUCLEOTIDE SEQUENCE [LARGE SCALE GENOMIC DNA]</scope>
    <source>
        <strain evidence="10 12">SARC-M1</strain>
    </source>
</reference>
<dbReference type="SUPFAM" id="SSF55469">
    <property type="entry name" value="FMN-dependent nitroreductase-like"/>
    <property type="match status" value="1"/>
</dbReference>
<dbReference type="AlphaFoldDB" id="A0A088E6I9"/>
<reference evidence="13 14" key="2">
    <citation type="journal article" date="2015" name="Genome Announc.">
        <title>Complete Genome Sequences of Evolved Arsenate-Resistant Metallosphaera sedula Strains.</title>
        <authorList>
            <person name="Ai C."/>
            <person name="McCarthy S."/>
            <person name="Schackwitz W."/>
            <person name="Martin J."/>
            <person name="Lipzen A."/>
            <person name="Blum P."/>
        </authorList>
    </citation>
    <scope>NUCLEOTIDE SEQUENCE [LARGE SCALE GENOMIC DNA]</scope>
    <source>
        <strain evidence="8 14">ARS120-1</strain>
        <strain evidence="9 13">ARS120-2</strain>
        <strain evidence="6 16">ARS50-1</strain>
        <strain evidence="7 15">ARS50-2</strain>
    </source>
</reference>
<dbReference type="Proteomes" id="UP000062475">
    <property type="component" value="Chromosome"/>
</dbReference>
<accession>A0A088E6I9</accession>
<evidence type="ECO:0000313" key="14">
    <source>
        <dbReference type="Proteomes" id="UP000062398"/>
    </source>
</evidence>
<dbReference type="EC" id="1.16.8.1" evidence="5"/>
<dbReference type="EMBL" id="CP012174">
    <property type="protein sequence ID" value="AKV78744.1"/>
    <property type="molecule type" value="Genomic_DNA"/>
</dbReference>
<dbReference type="EMBL" id="CP012172">
    <property type="protein sequence ID" value="AKV74253.1"/>
    <property type="molecule type" value="Genomic_DNA"/>
</dbReference>
<protein>
    <submittedName>
        <fullName evidence="5">Cob(II)yrinic acid a,c-diamide reductase</fullName>
        <ecNumber evidence="5">1.16.8.1</ecNumber>
    </submittedName>
</protein>
<dbReference type="Proteomes" id="UP000061362">
    <property type="component" value="Chromosome"/>
</dbReference>
<dbReference type="PATRIC" id="fig|43687.5.peg.1336"/>
<dbReference type="NCBIfam" id="TIGR02476">
    <property type="entry name" value="BluB"/>
    <property type="match status" value="1"/>
</dbReference>
<keyword evidence="2" id="KW-0288">FMN</keyword>
<evidence type="ECO:0000313" key="7">
    <source>
        <dbReference type="EMBL" id="AKV76492.1"/>
    </source>
</evidence>
<keyword evidence="3 5" id="KW-0560">Oxidoreductase</keyword>
<evidence type="ECO:0000259" key="4">
    <source>
        <dbReference type="Pfam" id="PF00881"/>
    </source>
</evidence>
<evidence type="ECO:0000313" key="11">
    <source>
        <dbReference type="Proteomes" id="UP000029084"/>
    </source>
</evidence>
<gene>
    <name evidence="5" type="ORF">HA72_1226</name>
    <name evidence="6" type="ORF">MsedA_1246</name>
    <name evidence="7" type="ORF">MsedB_1248</name>
    <name evidence="8" type="ORF">MsedC_1246</name>
    <name evidence="9" type="ORF">MsedD_1247</name>
    <name evidence="10" type="ORF">MsedE_1250</name>
</gene>